<keyword evidence="12 16" id="KW-0249">Electron transport</keyword>
<comment type="cofactor">
    <cofactor evidence="18">
        <name>heme</name>
        <dbReference type="ChEBI" id="CHEBI:30413"/>
    </cofactor>
    <text evidence="18">The heme is bound between the two transmembrane subunits.</text>
</comment>
<accession>A0A2T5ISZ8</accession>
<dbReference type="PIRSF" id="PIRSF000169">
    <property type="entry name" value="SDH_D"/>
    <property type="match status" value="1"/>
</dbReference>
<keyword evidence="8 16" id="KW-0816">Tricarboxylic acid cycle</keyword>
<comment type="caution">
    <text evidence="20">The sequence shown here is derived from an EMBL/GenBank/DDBJ whole genome shotgun (WGS) entry which is preliminary data.</text>
</comment>
<keyword evidence="6 16" id="KW-1003">Cell membrane</keyword>
<evidence type="ECO:0000313" key="20">
    <source>
        <dbReference type="EMBL" id="PTQ86953.1"/>
    </source>
</evidence>
<keyword evidence="7 16" id="KW-0997">Cell inner membrane</keyword>
<keyword evidence="13 19" id="KW-1133">Transmembrane helix</keyword>
<keyword evidence="5 16" id="KW-0813">Transport</keyword>
<dbReference type="CDD" id="cd03494">
    <property type="entry name" value="SQR_TypeC_SdhD"/>
    <property type="match status" value="1"/>
</dbReference>
<feature type="binding site" description="axial binding residue" evidence="18">
    <location>
        <position position="70"/>
    </location>
    <ligand>
        <name>heme</name>
        <dbReference type="ChEBI" id="CHEBI:30413"/>
        <note>ligand shared with second transmembrane subunit</note>
    </ligand>
    <ligandPart>
        <name>Fe</name>
        <dbReference type="ChEBI" id="CHEBI:18248"/>
    </ligandPart>
</feature>
<keyword evidence="14 18" id="KW-0408">Iron</keyword>
<evidence type="ECO:0000256" key="9">
    <source>
        <dbReference type="ARBA" id="ARBA00022617"/>
    </source>
</evidence>
<feature type="transmembrane region" description="Helical" evidence="19">
    <location>
        <begin position="97"/>
        <end position="119"/>
    </location>
</feature>
<evidence type="ECO:0000313" key="21">
    <source>
        <dbReference type="Proteomes" id="UP000244223"/>
    </source>
</evidence>
<dbReference type="GO" id="GO:0009055">
    <property type="term" value="F:electron transfer activity"/>
    <property type="evidence" value="ECO:0007669"/>
    <property type="project" value="TreeGrafter"/>
</dbReference>
<name>A0A2T5ISZ8_9GAMM</name>
<evidence type="ECO:0000256" key="7">
    <source>
        <dbReference type="ARBA" id="ARBA00022519"/>
    </source>
</evidence>
<dbReference type="EMBL" id="QAON01000026">
    <property type="protein sequence ID" value="PTQ86953.1"/>
    <property type="molecule type" value="Genomic_DNA"/>
</dbReference>
<evidence type="ECO:0000256" key="12">
    <source>
        <dbReference type="ARBA" id="ARBA00022982"/>
    </source>
</evidence>
<dbReference type="GO" id="GO:0020037">
    <property type="term" value="F:heme binding"/>
    <property type="evidence" value="ECO:0007669"/>
    <property type="project" value="InterPro"/>
</dbReference>
<dbReference type="GO" id="GO:0017004">
    <property type="term" value="P:cytochrome complex assembly"/>
    <property type="evidence" value="ECO:0007669"/>
    <property type="project" value="TreeGrafter"/>
</dbReference>
<dbReference type="GO" id="GO:0005886">
    <property type="term" value="C:plasma membrane"/>
    <property type="evidence" value="ECO:0007669"/>
    <property type="project" value="UniProtKB-SubCell"/>
</dbReference>
<feature type="transmembrane region" description="Helical" evidence="19">
    <location>
        <begin position="58"/>
        <end position="76"/>
    </location>
</feature>
<keyword evidence="11 18" id="KW-0479">Metal-binding</keyword>
<dbReference type="UniPathway" id="UPA00223"/>
<evidence type="ECO:0000256" key="19">
    <source>
        <dbReference type="SAM" id="Phobius"/>
    </source>
</evidence>
<dbReference type="OrthoDB" id="5612767at2"/>
<evidence type="ECO:0000256" key="18">
    <source>
        <dbReference type="PIRSR" id="PIRSR000169-2"/>
    </source>
</evidence>
<keyword evidence="9 18" id="KW-0349">Heme</keyword>
<evidence type="ECO:0000256" key="10">
    <source>
        <dbReference type="ARBA" id="ARBA00022692"/>
    </source>
</evidence>
<dbReference type="GO" id="GO:0006099">
    <property type="term" value="P:tricarboxylic acid cycle"/>
    <property type="evidence" value="ECO:0007669"/>
    <property type="project" value="UniProtKB-UniRule"/>
</dbReference>
<dbReference type="Pfam" id="PF01127">
    <property type="entry name" value="Sdh_cyt"/>
    <property type="match status" value="1"/>
</dbReference>
<evidence type="ECO:0000256" key="4">
    <source>
        <dbReference type="ARBA" id="ARBA00019425"/>
    </source>
</evidence>
<evidence type="ECO:0000256" key="13">
    <source>
        <dbReference type="ARBA" id="ARBA00022989"/>
    </source>
</evidence>
<comment type="subcellular location">
    <subcellularLocation>
        <location evidence="2 16">Cell inner membrane</location>
        <topology evidence="2 16">Multi-pass membrane protein</topology>
    </subcellularLocation>
</comment>
<feature type="binding site" evidence="17">
    <location>
        <position position="82"/>
    </location>
    <ligand>
        <name>a ubiquinone</name>
        <dbReference type="ChEBI" id="CHEBI:16389"/>
    </ligand>
</feature>
<dbReference type="InterPro" id="IPR034804">
    <property type="entry name" value="SQR/QFR_C/D"/>
</dbReference>
<keyword evidence="15 16" id="KW-0472">Membrane</keyword>
<evidence type="ECO:0000256" key="15">
    <source>
        <dbReference type="ARBA" id="ARBA00023136"/>
    </source>
</evidence>
<evidence type="ECO:0000256" key="11">
    <source>
        <dbReference type="ARBA" id="ARBA00022723"/>
    </source>
</evidence>
<sequence length="121" mass="13505">MKSATSFSRSGTSDWLIQRVSAVILAVYFVVVLGWLLLAGEVTYSAWHDFMTCTIMRIFSLSALLSLAGHSWVGLWTVTTDYMTTRQMGASANFLRLIAQIGMAIVIFVYVVWGIMILWGN</sequence>
<evidence type="ECO:0000256" key="17">
    <source>
        <dbReference type="PIRSR" id="PIRSR000169-1"/>
    </source>
</evidence>
<feature type="transmembrane region" description="Helical" evidence="19">
    <location>
        <begin position="20"/>
        <end position="38"/>
    </location>
</feature>
<keyword evidence="10 19" id="KW-0812">Transmembrane</keyword>
<evidence type="ECO:0000256" key="14">
    <source>
        <dbReference type="ARBA" id="ARBA00023004"/>
    </source>
</evidence>
<keyword evidence="21" id="KW-1185">Reference proteome</keyword>
<dbReference type="PANTHER" id="PTHR38689">
    <property type="entry name" value="SUCCINATE DEHYDROGENASE HYDROPHOBIC MEMBRANE ANCHOR SUBUNIT"/>
    <property type="match status" value="1"/>
</dbReference>
<comment type="function">
    <text evidence="1 16">Membrane-anchoring subunit of succinate dehydrogenase (SDH).</text>
</comment>
<dbReference type="SUPFAM" id="SSF81343">
    <property type="entry name" value="Fumarate reductase respiratory complex transmembrane subunits"/>
    <property type="match status" value="1"/>
</dbReference>
<dbReference type="Proteomes" id="UP000244223">
    <property type="component" value="Unassembled WGS sequence"/>
</dbReference>
<dbReference type="PANTHER" id="PTHR38689:SF1">
    <property type="entry name" value="SUCCINATE DEHYDROGENASE HYDROPHOBIC MEMBRANE ANCHOR SUBUNIT"/>
    <property type="match status" value="1"/>
</dbReference>
<evidence type="ECO:0000256" key="6">
    <source>
        <dbReference type="ARBA" id="ARBA00022475"/>
    </source>
</evidence>
<organism evidence="20 21">
    <name type="scientific">Agitococcus lubricus</name>
    <dbReference type="NCBI Taxonomy" id="1077255"/>
    <lineage>
        <taxon>Bacteria</taxon>
        <taxon>Pseudomonadati</taxon>
        <taxon>Pseudomonadota</taxon>
        <taxon>Gammaproteobacteria</taxon>
        <taxon>Moraxellales</taxon>
        <taxon>Moraxellaceae</taxon>
        <taxon>Agitococcus</taxon>
    </lineage>
</organism>
<evidence type="ECO:0000256" key="2">
    <source>
        <dbReference type="ARBA" id="ARBA00004429"/>
    </source>
</evidence>
<dbReference type="InterPro" id="IPR014312">
    <property type="entry name" value="Succ_DH_anchor"/>
</dbReference>
<dbReference type="NCBIfam" id="TIGR02968">
    <property type="entry name" value="succ_dehyd_anc"/>
    <property type="match status" value="1"/>
</dbReference>
<evidence type="ECO:0000256" key="5">
    <source>
        <dbReference type="ARBA" id="ARBA00022448"/>
    </source>
</evidence>
<evidence type="ECO:0000256" key="16">
    <source>
        <dbReference type="PIRNR" id="PIRNR000169"/>
    </source>
</evidence>
<dbReference type="InterPro" id="IPR000701">
    <property type="entry name" value="SuccDH_FuR_B_TM-su"/>
</dbReference>
<dbReference type="Gene3D" id="1.20.1300.10">
    <property type="entry name" value="Fumarate reductase/succinate dehydrogenase, transmembrane subunit"/>
    <property type="match status" value="1"/>
</dbReference>
<evidence type="ECO:0000256" key="3">
    <source>
        <dbReference type="ARBA" id="ARBA00005163"/>
    </source>
</evidence>
<reference evidence="20 21" key="1">
    <citation type="submission" date="2018-04" db="EMBL/GenBank/DDBJ databases">
        <title>Genomic Encyclopedia of Archaeal and Bacterial Type Strains, Phase II (KMG-II): from individual species to whole genera.</title>
        <authorList>
            <person name="Goeker M."/>
        </authorList>
    </citation>
    <scope>NUCLEOTIDE SEQUENCE [LARGE SCALE GENOMIC DNA]</scope>
    <source>
        <strain evidence="20 21">DSM 5822</strain>
    </source>
</reference>
<evidence type="ECO:0000256" key="8">
    <source>
        <dbReference type="ARBA" id="ARBA00022532"/>
    </source>
</evidence>
<protein>
    <recommendedName>
        <fullName evidence="4 16">Succinate dehydrogenase hydrophobic membrane anchor subunit</fullName>
    </recommendedName>
</protein>
<comment type="pathway">
    <text evidence="3 16">Carbohydrate metabolism; tricarboxylic acid cycle.</text>
</comment>
<evidence type="ECO:0000256" key="1">
    <source>
        <dbReference type="ARBA" id="ARBA00004050"/>
    </source>
</evidence>
<proteinExistence type="predicted"/>
<dbReference type="RefSeq" id="WP_107866977.1">
    <property type="nucleotide sequence ID" value="NZ_QAON01000026.1"/>
</dbReference>
<dbReference type="AlphaFoldDB" id="A0A2T5ISZ8"/>
<gene>
    <name evidence="20" type="ORF">C8N29_12611</name>
</gene>
<dbReference type="GO" id="GO:0046872">
    <property type="term" value="F:metal ion binding"/>
    <property type="evidence" value="ECO:0007669"/>
    <property type="project" value="UniProtKB-KW"/>
</dbReference>